<comment type="similarity">
    <text evidence="2">Belongs to the CAF1 family.</text>
</comment>
<evidence type="ECO:0000313" key="4">
    <source>
        <dbReference type="Proteomes" id="UP000636800"/>
    </source>
</evidence>
<dbReference type="InterPro" id="IPR012337">
    <property type="entry name" value="RNaseH-like_sf"/>
</dbReference>
<reference evidence="3 4" key="1">
    <citation type="journal article" date="2020" name="Nat. Food">
        <title>A phased Vanilla planifolia genome enables genetic improvement of flavour and production.</title>
        <authorList>
            <person name="Hasing T."/>
            <person name="Tang H."/>
            <person name="Brym M."/>
            <person name="Khazi F."/>
            <person name="Huang T."/>
            <person name="Chambers A.H."/>
        </authorList>
    </citation>
    <scope>NUCLEOTIDE SEQUENCE [LARGE SCALE GENOMIC DNA]</scope>
    <source>
        <tissue evidence="3">Leaf</tissue>
    </source>
</reference>
<comment type="caution">
    <text evidence="3">The sequence shown here is derived from an EMBL/GenBank/DDBJ whole genome shotgun (WGS) entry which is preliminary data.</text>
</comment>
<dbReference type="OrthoDB" id="10071381at2759"/>
<keyword evidence="4" id="KW-1185">Reference proteome</keyword>
<dbReference type="PANTHER" id="PTHR15092:SF42">
    <property type="entry name" value="POLY(A)-SPECIFIC RIBONUCLEASE PARN-LIKE"/>
    <property type="match status" value="1"/>
</dbReference>
<dbReference type="InterPro" id="IPR006941">
    <property type="entry name" value="RNase_CAF1"/>
</dbReference>
<dbReference type="AlphaFoldDB" id="A0A835QLD5"/>
<dbReference type="Gene3D" id="3.30.420.10">
    <property type="entry name" value="Ribonuclease H-like superfamily/Ribonuclease H"/>
    <property type="match status" value="2"/>
</dbReference>
<dbReference type="PANTHER" id="PTHR15092">
    <property type="entry name" value="POLY A -SPECIFIC RIBONUCLEASE/TARGET OF EGR1, MEMBER 1"/>
    <property type="match status" value="1"/>
</dbReference>
<accession>A0A835QLD5</accession>
<gene>
    <name evidence="3" type="ORF">HPP92_017448</name>
</gene>
<dbReference type="InterPro" id="IPR051181">
    <property type="entry name" value="CAF1_poly(A)_ribonucleases"/>
</dbReference>
<dbReference type="InterPro" id="IPR036397">
    <property type="entry name" value="RNaseH_sf"/>
</dbReference>
<dbReference type="EMBL" id="JADCNL010000008">
    <property type="protein sequence ID" value="KAG0470748.1"/>
    <property type="molecule type" value="Genomic_DNA"/>
</dbReference>
<dbReference type="SUPFAM" id="SSF53098">
    <property type="entry name" value="Ribonuclease H-like"/>
    <property type="match status" value="1"/>
</dbReference>
<dbReference type="Proteomes" id="UP000636800">
    <property type="component" value="Unassembled WGS sequence"/>
</dbReference>
<dbReference type="Pfam" id="PF04857">
    <property type="entry name" value="CAF1"/>
    <property type="match status" value="1"/>
</dbReference>
<evidence type="ECO:0000256" key="1">
    <source>
        <dbReference type="ARBA" id="ARBA00001968"/>
    </source>
</evidence>
<protein>
    <submittedName>
        <fullName evidence="3">Uncharacterized protein</fullName>
    </submittedName>
</protein>
<comment type="cofactor">
    <cofactor evidence="1">
        <name>a divalent metal cation</name>
        <dbReference type="ChEBI" id="CHEBI:60240"/>
    </cofactor>
</comment>
<evidence type="ECO:0000256" key="2">
    <source>
        <dbReference type="ARBA" id="ARBA00008372"/>
    </source>
</evidence>
<name>A0A835QLD5_VANPL</name>
<organism evidence="3 4">
    <name type="scientific">Vanilla planifolia</name>
    <name type="common">Vanilla</name>
    <dbReference type="NCBI Taxonomy" id="51239"/>
    <lineage>
        <taxon>Eukaryota</taxon>
        <taxon>Viridiplantae</taxon>
        <taxon>Streptophyta</taxon>
        <taxon>Embryophyta</taxon>
        <taxon>Tracheophyta</taxon>
        <taxon>Spermatophyta</taxon>
        <taxon>Magnoliopsida</taxon>
        <taxon>Liliopsida</taxon>
        <taxon>Asparagales</taxon>
        <taxon>Orchidaceae</taxon>
        <taxon>Vanilloideae</taxon>
        <taxon>Vanilleae</taxon>
        <taxon>Vanilla</taxon>
    </lineage>
</organism>
<evidence type="ECO:0000313" key="3">
    <source>
        <dbReference type="EMBL" id="KAG0470748.1"/>
    </source>
</evidence>
<dbReference type="GO" id="GO:0000175">
    <property type="term" value="F:3'-5'-RNA exonuclease activity"/>
    <property type="evidence" value="ECO:0007669"/>
    <property type="project" value="TreeGrafter"/>
</dbReference>
<dbReference type="GO" id="GO:0003723">
    <property type="term" value="F:RNA binding"/>
    <property type="evidence" value="ECO:0007669"/>
    <property type="project" value="TreeGrafter"/>
</dbReference>
<sequence length="612" mass="68276">MAAMAGGKARSCGTAVRQVSKSNFASVLKQIRADVEAADFVAVYTRVTGDSSSSSSHRWPWRRILPIDTLETSYLKCKLAAESFELFQVAICPFSIHGSKVIAFPYNFHLFPRDELQMGLPSYSFSCQPSFLSSMAREGFDFNTCIYDGISYLSRVQEARARESNRRPSLHPISSSRILSVADSIFKERIKSRVHHWRKAYEGSSQDSDLSLVQSLRKLLLGGEAYGSRPCMSLDVCSERQVQLVFETVEQISDDLVPIFIPDSGGQPKAVRVVLASSQEDKTALLTEIEKLENEQNLKLRGFREVIDIISKSQKTIISHDCLRNFTFIHEKLIGSLPATLPEFMCSLKLLFSNVIDLNNLLKVMGPLRKAKNMSSALHYIKRHFFLPIEIEVPESPEDWITRSHGNYALRIASLFAKLSMLLKTSASQTALEHCTPIEDYANVFHPSSISLNEQGDDDDDAVCSTDANKRVKTDSIIFLWGFSSTISVAELKQLLLQIHPLFSEEFDVQLVDKTCAVVVLGSLHSSEAFLEAVRSGKTASSKLGESFADGLKVAGYDAYKNVCMLGLWEGNLADSLDIVMAEQMENISSSHGANVNEKYWNSEMMIDLNHL</sequence>
<proteinExistence type="inferred from homology"/>